<dbReference type="Proteomes" id="UP000019149">
    <property type="component" value="Unassembled WGS sequence"/>
</dbReference>
<accession>W6UM18</accession>
<dbReference type="RefSeq" id="XP_024345730.1">
    <property type="nucleotide sequence ID" value="XM_024499851.1"/>
</dbReference>
<dbReference type="EMBL" id="APAU02000240">
    <property type="protein sequence ID" value="EUB54534.1"/>
    <property type="molecule type" value="Genomic_DNA"/>
</dbReference>
<gene>
    <name evidence="2" type="ORF">EGR_10602</name>
</gene>
<feature type="compositionally biased region" description="Basic and acidic residues" evidence="1">
    <location>
        <begin position="83"/>
        <end position="113"/>
    </location>
</feature>
<evidence type="ECO:0000313" key="3">
    <source>
        <dbReference type="Proteomes" id="UP000019149"/>
    </source>
</evidence>
<protein>
    <submittedName>
        <fullName evidence="2">Uncharacterized protein</fullName>
    </submittedName>
</protein>
<organism evidence="2 3">
    <name type="scientific">Echinococcus granulosus</name>
    <name type="common">Hydatid tapeworm</name>
    <dbReference type="NCBI Taxonomy" id="6210"/>
    <lineage>
        <taxon>Eukaryota</taxon>
        <taxon>Metazoa</taxon>
        <taxon>Spiralia</taxon>
        <taxon>Lophotrochozoa</taxon>
        <taxon>Platyhelminthes</taxon>
        <taxon>Cestoda</taxon>
        <taxon>Eucestoda</taxon>
        <taxon>Cyclophyllidea</taxon>
        <taxon>Taeniidae</taxon>
        <taxon>Echinococcus</taxon>
        <taxon>Echinococcus granulosus group</taxon>
    </lineage>
</organism>
<dbReference type="CTD" id="36346317"/>
<comment type="caution">
    <text evidence="2">The sequence shown here is derived from an EMBL/GenBank/DDBJ whole genome shotgun (WGS) entry which is preliminary data.</text>
</comment>
<sequence>MSYLNIFATLVAVCFLYCFQEYPNKLKLLADHWVSQFKFKHPASRALFHYHNLGQNLAHFGYFRAKKWHCKEKKSSSASDLSSKNELDLQSKRRESVKRYTSLKMDDLPKGTSRDGGVSRYQQIENRDTFYNGATNAETTVHFTKS</sequence>
<reference evidence="2 3" key="1">
    <citation type="journal article" date="2013" name="Nat. Genet.">
        <title>The genome of the hydatid tapeworm Echinococcus granulosus.</title>
        <authorList>
            <person name="Zheng H."/>
            <person name="Zhang W."/>
            <person name="Zhang L."/>
            <person name="Zhang Z."/>
            <person name="Li J."/>
            <person name="Lu G."/>
            <person name="Zhu Y."/>
            <person name="Wang Y."/>
            <person name="Huang Y."/>
            <person name="Liu J."/>
            <person name="Kang H."/>
            <person name="Chen J."/>
            <person name="Wang L."/>
            <person name="Chen A."/>
            <person name="Yu S."/>
            <person name="Gao Z."/>
            <person name="Jin L."/>
            <person name="Gu W."/>
            <person name="Wang Z."/>
            <person name="Zhao L."/>
            <person name="Shi B."/>
            <person name="Wen H."/>
            <person name="Lin R."/>
            <person name="Jones M.K."/>
            <person name="Brejova B."/>
            <person name="Vinar T."/>
            <person name="Zhao G."/>
            <person name="McManus D.P."/>
            <person name="Chen Z."/>
            <person name="Zhou Y."/>
            <person name="Wang S."/>
        </authorList>
    </citation>
    <scope>NUCLEOTIDE SEQUENCE [LARGE SCALE GENOMIC DNA]</scope>
</reference>
<keyword evidence="3" id="KW-1185">Reference proteome</keyword>
<feature type="region of interest" description="Disordered" evidence="1">
    <location>
        <begin position="74"/>
        <end position="119"/>
    </location>
</feature>
<evidence type="ECO:0000313" key="2">
    <source>
        <dbReference type="EMBL" id="EUB54534.1"/>
    </source>
</evidence>
<dbReference type="GeneID" id="36346317"/>
<proteinExistence type="predicted"/>
<dbReference type="AlphaFoldDB" id="W6UM18"/>
<name>W6UM18_ECHGR</name>
<evidence type="ECO:0000256" key="1">
    <source>
        <dbReference type="SAM" id="MobiDB-lite"/>
    </source>
</evidence>
<dbReference type="KEGG" id="egl:EGR_10602"/>